<sequence length="103" mass="12313">MKCPNTDCDIDFELTWSRYFNNPLGRFNCPECSAKFKFQRPFTYYLWIIAICLGFFILISIMQRLCGEISNFKLLYLMVTILYMAIMFSIDRSIESKYPTKLR</sequence>
<evidence type="ECO:0000313" key="2">
    <source>
        <dbReference type="EMBL" id="SVE64391.1"/>
    </source>
</evidence>
<reference evidence="2" key="1">
    <citation type="submission" date="2018-05" db="EMBL/GenBank/DDBJ databases">
        <authorList>
            <person name="Lanie J.A."/>
            <person name="Ng W.-L."/>
            <person name="Kazmierczak K.M."/>
            <person name="Andrzejewski T.M."/>
            <person name="Davidsen T.M."/>
            <person name="Wayne K.J."/>
            <person name="Tettelin H."/>
            <person name="Glass J.I."/>
            <person name="Rusch D."/>
            <person name="Podicherti R."/>
            <person name="Tsui H.-C.T."/>
            <person name="Winkler M.E."/>
        </authorList>
    </citation>
    <scope>NUCLEOTIDE SEQUENCE</scope>
</reference>
<gene>
    <name evidence="2" type="ORF">METZ01_LOCUS517245</name>
</gene>
<proteinExistence type="predicted"/>
<accession>A0A383F601</accession>
<dbReference type="EMBL" id="UINC01231730">
    <property type="protein sequence ID" value="SVE64391.1"/>
    <property type="molecule type" value="Genomic_DNA"/>
</dbReference>
<dbReference type="AlphaFoldDB" id="A0A383F601"/>
<evidence type="ECO:0000256" key="1">
    <source>
        <dbReference type="SAM" id="Phobius"/>
    </source>
</evidence>
<keyword evidence="1" id="KW-0812">Transmembrane</keyword>
<feature type="transmembrane region" description="Helical" evidence="1">
    <location>
        <begin position="74"/>
        <end position="94"/>
    </location>
</feature>
<protein>
    <submittedName>
        <fullName evidence="2">Uncharacterized protein</fullName>
    </submittedName>
</protein>
<name>A0A383F601_9ZZZZ</name>
<keyword evidence="1" id="KW-1133">Transmembrane helix</keyword>
<organism evidence="2">
    <name type="scientific">marine metagenome</name>
    <dbReference type="NCBI Taxonomy" id="408172"/>
    <lineage>
        <taxon>unclassified sequences</taxon>
        <taxon>metagenomes</taxon>
        <taxon>ecological metagenomes</taxon>
    </lineage>
</organism>
<feature type="transmembrane region" description="Helical" evidence="1">
    <location>
        <begin position="44"/>
        <end position="62"/>
    </location>
</feature>
<keyword evidence="1" id="KW-0472">Membrane</keyword>